<feature type="chain" id="PRO_5004021651" description="Copper acquisition factor BIM1-like domain-containing protein" evidence="8">
    <location>
        <begin position="20"/>
        <end position="245"/>
    </location>
</feature>
<protein>
    <recommendedName>
        <fullName evidence="9">Copper acquisition factor BIM1-like domain-containing protein</fullName>
    </recommendedName>
</protein>
<dbReference type="Pfam" id="PF20238">
    <property type="entry name" value="BIM1-like_dom"/>
    <property type="match status" value="1"/>
</dbReference>
<evidence type="ECO:0000256" key="4">
    <source>
        <dbReference type="ARBA" id="ARBA00022729"/>
    </source>
</evidence>
<comment type="subcellular location">
    <subcellularLocation>
        <location evidence="1">Cell membrane</location>
        <topology evidence="1">Lipid-anchor</topology>
        <topology evidence="1">GPI-anchor</topology>
    </subcellularLocation>
</comment>
<keyword evidence="7" id="KW-0449">Lipoprotein</keyword>
<evidence type="ECO:0000256" key="7">
    <source>
        <dbReference type="ARBA" id="ARBA00023288"/>
    </source>
</evidence>
<dbReference type="EMBL" id="KB445559">
    <property type="protein sequence ID" value="EMC93768.1"/>
    <property type="molecule type" value="Genomic_DNA"/>
</dbReference>
<dbReference type="OrthoDB" id="5329488at2759"/>
<dbReference type="GeneID" id="19112909"/>
<evidence type="ECO:0000256" key="3">
    <source>
        <dbReference type="ARBA" id="ARBA00022622"/>
    </source>
</evidence>
<dbReference type="CDD" id="cd21176">
    <property type="entry name" value="LPMO_auxiliary-like"/>
    <property type="match status" value="1"/>
</dbReference>
<evidence type="ECO:0000313" key="11">
    <source>
        <dbReference type="Proteomes" id="UP000011761"/>
    </source>
</evidence>
<evidence type="ECO:0000256" key="8">
    <source>
        <dbReference type="SAM" id="SignalP"/>
    </source>
</evidence>
<keyword evidence="6" id="KW-0325">Glycoprotein</keyword>
<keyword evidence="4 8" id="KW-0732">Signal</keyword>
<dbReference type="GO" id="GO:0098552">
    <property type="term" value="C:side of membrane"/>
    <property type="evidence" value="ECO:0007669"/>
    <property type="project" value="UniProtKB-KW"/>
</dbReference>
<evidence type="ECO:0000256" key="2">
    <source>
        <dbReference type="ARBA" id="ARBA00022475"/>
    </source>
</evidence>
<dbReference type="PANTHER" id="PTHR34992">
    <property type="entry name" value="HYPHAL ANASTAMOSIS-7 PROTEIN"/>
    <property type="match status" value="1"/>
</dbReference>
<dbReference type="InterPro" id="IPR046530">
    <property type="entry name" value="BIM1-like_dom"/>
</dbReference>
<name>M2MQJ9_BAUPA</name>
<dbReference type="RefSeq" id="XP_007678586.1">
    <property type="nucleotide sequence ID" value="XM_007680396.1"/>
</dbReference>
<keyword evidence="11" id="KW-1185">Reference proteome</keyword>
<organism evidence="10 11">
    <name type="scientific">Baudoinia panamericana (strain UAMH 10762)</name>
    <name type="common">Angels' share fungus</name>
    <name type="synonym">Baudoinia compniacensis (strain UAMH 10762)</name>
    <dbReference type="NCBI Taxonomy" id="717646"/>
    <lineage>
        <taxon>Eukaryota</taxon>
        <taxon>Fungi</taxon>
        <taxon>Dikarya</taxon>
        <taxon>Ascomycota</taxon>
        <taxon>Pezizomycotina</taxon>
        <taxon>Dothideomycetes</taxon>
        <taxon>Dothideomycetidae</taxon>
        <taxon>Mycosphaerellales</taxon>
        <taxon>Teratosphaeriaceae</taxon>
        <taxon>Baudoinia</taxon>
    </lineage>
</organism>
<feature type="signal peptide" evidence="8">
    <location>
        <begin position="1"/>
        <end position="19"/>
    </location>
</feature>
<dbReference type="OMA" id="KNRTYWP"/>
<sequence>MLQLRSLLAAAVLVGLGSAHTVITYPGWRGNNLHANGSLPENCPQCIGIDTLDNGTISFPWGMQWMYPCGGMPQTTNRSYWPVSGGALSVQPGWFPGHSKALIYVNIGIQENGSAAPPNMSHPVVPPFEVTGPSNQQYPGQFCLPQIGMPANVSLQPGMNITLQVVEAAQHGAALYSCVDLTLVEDGSPLVQTVGPDNCYNSSNIGFQLLFTTASLTSGAFSSIQAPSLAALVTTVLLSVVASLL</sequence>
<dbReference type="KEGG" id="bcom:BAUCODRAFT_36220"/>
<evidence type="ECO:0000259" key="9">
    <source>
        <dbReference type="Pfam" id="PF20238"/>
    </source>
</evidence>
<keyword evidence="2" id="KW-1003">Cell membrane</keyword>
<dbReference type="AlphaFoldDB" id="M2MQJ9"/>
<evidence type="ECO:0000256" key="1">
    <source>
        <dbReference type="ARBA" id="ARBA00004609"/>
    </source>
</evidence>
<keyword evidence="3" id="KW-0336">GPI-anchor</keyword>
<dbReference type="GO" id="GO:0005886">
    <property type="term" value="C:plasma membrane"/>
    <property type="evidence" value="ECO:0007669"/>
    <property type="project" value="UniProtKB-SubCell"/>
</dbReference>
<dbReference type="PANTHER" id="PTHR34992:SF10">
    <property type="entry name" value="COPPER ACQUISITION FACTOR BIM1-LIKE DOMAIN-CONTAINING PROTEIN"/>
    <property type="match status" value="1"/>
</dbReference>
<evidence type="ECO:0000313" key="10">
    <source>
        <dbReference type="EMBL" id="EMC93768.1"/>
    </source>
</evidence>
<dbReference type="Proteomes" id="UP000011761">
    <property type="component" value="Unassembled WGS sequence"/>
</dbReference>
<keyword evidence="5" id="KW-0472">Membrane</keyword>
<dbReference type="eggNOG" id="ENOG502SIF7">
    <property type="taxonomic scope" value="Eukaryota"/>
</dbReference>
<feature type="domain" description="Copper acquisition factor BIM1-like" evidence="9">
    <location>
        <begin position="18"/>
        <end position="203"/>
    </location>
</feature>
<gene>
    <name evidence="10" type="ORF">BAUCODRAFT_36220</name>
</gene>
<evidence type="ECO:0000256" key="5">
    <source>
        <dbReference type="ARBA" id="ARBA00023136"/>
    </source>
</evidence>
<accession>M2MQJ9</accession>
<reference evidence="10 11" key="1">
    <citation type="journal article" date="2012" name="PLoS Pathog.">
        <title>Diverse lifestyles and strategies of plant pathogenesis encoded in the genomes of eighteen Dothideomycetes fungi.</title>
        <authorList>
            <person name="Ohm R.A."/>
            <person name="Feau N."/>
            <person name="Henrissat B."/>
            <person name="Schoch C.L."/>
            <person name="Horwitz B.A."/>
            <person name="Barry K.W."/>
            <person name="Condon B.J."/>
            <person name="Copeland A.C."/>
            <person name="Dhillon B."/>
            <person name="Glaser F."/>
            <person name="Hesse C.N."/>
            <person name="Kosti I."/>
            <person name="LaButti K."/>
            <person name="Lindquist E.A."/>
            <person name="Lucas S."/>
            <person name="Salamov A.A."/>
            <person name="Bradshaw R.E."/>
            <person name="Ciuffetti L."/>
            <person name="Hamelin R.C."/>
            <person name="Kema G.H.J."/>
            <person name="Lawrence C."/>
            <person name="Scott J.A."/>
            <person name="Spatafora J.W."/>
            <person name="Turgeon B.G."/>
            <person name="de Wit P.J.G.M."/>
            <person name="Zhong S."/>
            <person name="Goodwin S.B."/>
            <person name="Grigoriev I.V."/>
        </authorList>
    </citation>
    <scope>NUCLEOTIDE SEQUENCE [LARGE SCALE GENOMIC DNA]</scope>
    <source>
        <strain evidence="10 11">UAMH 10762</strain>
    </source>
</reference>
<evidence type="ECO:0000256" key="6">
    <source>
        <dbReference type="ARBA" id="ARBA00023180"/>
    </source>
</evidence>
<dbReference type="InterPro" id="IPR046936">
    <property type="entry name" value="BIM1-like"/>
</dbReference>
<dbReference type="HOGENOM" id="CLU_070647_1_1_1"/>
<proteinExistence type="predicted"/>